<organism evidence="1">
    <name type="scientific">Bifidobacterium fermentum</name>
    <dbReference type="NCBI Taxonomy" id="3059035"/>
    <lineage>
        <taxon>Bacteria</taxon>
        <taxon>Bacillati</taxon>
        <taxon>Actinomycetota</taxon>
        <taxon>Actinomycetes</taxon>
        <taxon>Bifidobacteriales</taxon>
        <taxon>Bifidobacteriaceae</taxon>
        <taxon>Bifidobacterium</taxon>
    </lineage>
</organism>
<dbReference type="AlphaFoldDB" id="A0AB39UBU2"/>
<dbReference type="InterPro" id="IPR016888">
    <property type="entry name" value="UCP028498"/>
</dbReference>
<dbReference type="EMBL" id="CP129675">
    <property type="protein sequence ID" value="XDS46456.1"/>
    <property type="molecule type" value="Genomic_DNA"/>
</dbReference>
<dbReference type="Pfam" id="PF10012">
    <property type="entry name" value="DUF2255"/>
    <property type="match status" value="1"/>
</dbReference>
<proteinExistence type="predicted"/>
<reference evidence="1" key="1">
    <citation type="submission" date="2023-07" db="EMBL/GenBank/DDBJ databases">
        <title>Bifidobacterium aquikefiriaerophilum sp. nov. and Bifidobacterium eccum sp. nov., isolated from water kefir.</title>
        <authorList>
            <person name="Breselge S."/>
            <person name="Bellassi P."/>
            <person name="Barcenilla C."/>
            <person name="Alvarez-Ordonez A."/>
            <person name="Morelli L."/>
            <person name="Cotter P.D."/>
        </authorList>
    </citation>
    <scope>NUCLEOTIDE SEQUENCE</scope>
    <source>
        <strain evidence="3">WK012_4_13</strain>
        <strain evidence="2">WK013_4_14</strain>
        <strain evidence="1">WK048_4_13</strain>
    </source>
</reference>
<evidence type="ECO:0000313" key="2">
    <source>
        <dbReference type="EMBL" id="XDS48763.1"/>
    </source>
</evidence>
<evidence type="ECO:0000313" key="1">
    <source>
        <dbReference type="EMBL" id="XDS46456.1"/>
    </source>
</evidence>
<accession>A0AB39UBU2</accession>
<sequence>MKDWRQQAIEKITTTDDFHIAPFHPDKKTTGTLTWIWSVVVEGRIFVRAWNGINGRWYQAAIAQHSGIITAAGKRYQVEFNPVHSAKLNNDIDSAYENKYRNSAYLKPMISDGPKSSTVEVILRANIPNAD</sequence>
<evidence type="ECO:0000313" key="3">
    <source>
        <dbReference type="EMBL" id="XDS49990.1"/>
    </source>
</evidence>
<dbReference type="KEGG" id="bfk:QN062_06150"/>
<gene>
    <name evidence="3" type="ORF">QN062_06150</name>
    <name evidence="2" type="ORF">QN216_00345</name>
    <name evidence="1" type="ORF">QN217_10100</name>
</gene>
<protein>
    <submittedName>
        <fullName evidence="1">DUF2255 family protein</fullName>
    </submittedName>
</protein>
<dbReference type="RefSeq" id="WP_369340962.1">
    <property type="nucleotide sequence ID" value="NZ_CP129675.1"/>
</dbReference>
<dbReference type="PIRSF" id="PIRSF028498">
    <property type="entry name" value="UCP028498"/>
    <property type="match status" value="1"/>
</dbReference>
<name>A0AB39UBU2_9BIFI</name>
<dbReference type="EMBL" id="CP129682">
    <property type="protein sequence ID" value="XDS48763.1"/>
    <property type="molecule type" value="Genomic_DNA"/>
</dbReference>
<dbReference type="EMBL" id="CP129683">
    <property type="protein sequence ID" value="XDS49990.1"/>
    <property type="molecule type" value="Genomic_DNA"/>
</dbReference>